<proteinExistence type="predicted"/>
<sequence length="309" mass="34811">MEGLFASDLSDMPNYLKADVPVTSELYKLGSKIYGVACDFRKVLGWCDVRMKLQLMLQAKEPVKSIEDFCKTCKAEKFVTEFWQDQLNGCQAITDSDMMCSKLTEHFDRAFLNTFGYQMLGNSICSLFQSARTWYLIYSLKLPSCENQVKRIIENLEECALIMSPMINSKASNLEQVLQLNYVQKLLKVVNDDISSVVDDINNKVKEAKRLSSNSYVSAMINGISTLLHVFIHSRVTAATGPSSYSTMAARASTITHGVSTIGDIMFAGRADHLIAELEGFKKIIDGHAVEHKRLVELEKELRSRQELF</sequence>
<protein>
    <submittedName>
        <fullName evidence="1">Uncharacterized protein</fullName>
    </submittedName>
</protein>
<organism evidence="1 3">
    <name type="scientific">Didymodactylos carnosus</name>
    <dbReference type="NCBI Taxonomy" id="1234261"/>
    <lineage>
        <taxon>Eukaryota</taxon>
        <taxon>Metazoa</taxon>
        <taxon>Spiralia</taxon>
        <taxon>Gnathifera</taxon>
        <taxon>Rotifera</taxon>
        <taxon>Eurotatoria</taxon>
        <taxon>Bdelloidea</taxon>
        <taxon>Philodinida</taxon>
        <taxon>Philodinidae</taxon>
        <taxon>Didymodactylos</taxon>
    </lineage>
</organism>
<evidence type="ECO:0000313" key="3">
    <source>
        <dbReference type="Proteomes" id="UP000677228"/>
    </source>
</evidence>
<evidence type="ECO:0000313" key="2">
    <source>
        <dbReference type="EMBL" id="CAF4068923.1"/>
    </source>
</evidence>
<accession>A0A8S2ENR1</accession>
<dbReference type="EMBL" id="CAJNOK010017351">
    <property type="protein sequence ID" value="CAF1262435.1"/>
    <property type="molecule type" value="Genomic_DNA"/>
</dbReference>
<name>A0A8S2ENR1_9BILA</name>
<dbReference type="Proteomes" id="UP000677228">
    <property type="component" value="Unassembled WGS sequence"/>
</dbReference>
<comment type="caution">
    <text evidence="1">The sequence shown here is derived from an EMBL/GenBank/DDBJ whole genome shotgun (WGS) entry which is preliminary data.</text>
</comment>
<dbReference type="AlphaFoldDB" id="A0A8S2ENR1"/>
<evidence type="ECO:0000313" key="1">
    <source>
        <dbReference type="EMBL" id="CAF1262435.1"/>
    </source>
</evidence>
<gene>
    <name evidence="1" type="ORF">OVA965_LOCUS26796</name>
    <name evidence="2" type="ORF">TMI583_LOCUS27537</name>
</gene>
<reference evidence="1" key="1">
    <citation type="submission" date="2021-02" db="EMBL/GenBank/DDBJ databases">
        <authorList>
            <person name="Nowell W R."/>
        </authorList>
    </citation>
    <scope>NUCLEOTIDE SEQUENCE</scope>
</reference>
<dbReference type="EMBL" id="CAJOBA010038907">
    <property type="protein sequence ID" value="CAF4068923.1"/>
    <property type="molecule type" value="Genomic_DNA"/>
</dbReference>
<dbReference type="Proteomes" id="UP000682733">
    <property type="component" value="Unassembled WGS sequence"/>
</dbReference>